<gene>
    <name evidence="3" type="ORF">HKI87_19g88180</name>
</gene>
<name>A0AAX4PMQ2_9CHLO</name>
<feature type="compositionally biased region" description="Polar residues" evidence="1">
    <location>
        <begin position="78"/>
        <end position="88"/>
    </location>
</feature>
<organism evidence="3 4">
    <name type="scientific">Chloropicon roscoffensis</name>
    <dbReference type="NCBI Taxonomy" id="1461544"/>
    <lineage>
        <taxon>Eukaryota</taxon>
        <taxon>Viridiplantae</taxon>
        <taxon>Chlorophyta</taxon>
        <taxon>Chloropicophyceae</taxon>
        <taxon>Chloropicales</taxon>
        <taxon>Chloropicaceae</taxon>
        <taxon>Chloropicon</taxon>
    </lineage>
</organism>
<dbReference type="AlphaFoldDB" id="A0AAX4PMQ2"/>
<accession>A0AAX4PMQ2</accession>
<keyword evidence="4" id="KW-1185">Reference proteome</keyword>
<feature type="region of interest" description="Disordered" evidence="1">
    <location>
        <begin position="63"/>
        <end position="89"/>
    </location>
</feature>
<sequence length="400" mass="44756">MDSAPRKVPKRSKKRSIHFSQLEKKSKKKPFGFNKTSWILLAFNLIQVAALVVVVLAYSGDGDEGEHKCEVGRRDNTFPGSPDSQRGTPFQDMDSKSIYLVQSINQYLGDLFVGGDNFTRDFGAAAQPTQTKITPPWELNYLRDDTVGDYFPSLAPSNNNEQVFLSAGGSQVLAIYERELNLTLSAQTICYFTNFAVGTATQVVGEDGGKGDGQGEFALSTVQHYEQEGYCNHKYYAGEGDGTLLGKLSPFVRQAIGKTERHACNSFEEFRVAIVQDLLAITEATARTPFTTAEEDEIVEYASQYFAKDVTGYVRGATGEYRLYQDRMELVRALFRRNSFIPLRHKVIAQNFDVSVVSEIQVVDASGKQEWYDSAFYEFTGENAKTFPPTITKVFYSFHN</sequence>
<dbReference type="EMBL" id="CP151519">
    <property type="protein sequence ID" value="WZN67245.1"/>
    <property type="molecule type" value="Genomic_DNA"/>
</dbReference>
<dbReference type="Proteomes" id="UP001472866">
    <property type="component" value="Chromosome 19"/>
</dbReference>
<evidence type="ECO:0000256" key="2">
    <source>
        <dbReference type="SAM" id="Phobius"/>
    </source>
</evidence>
<feature type="transmembrane region" description="Helical" evidence="2">
    <location>
        <begin position="38"/>
        <end position="59"/>
    </location>
</feature>
<evidence type="ECO:0000256" key="1">
    <source>
        <dbReference type="SAM" id="MobiDB-lite"/>
    </source>
</evidence>
<feature type="compositionally biased region" description="Basic and acidic residues" evidence="1">
    <location>
        <begin position="65"/>
        <end position="76"/>
    </location>
</feature>
<protein>
    <submittedName>
        <fullName evidence="3">Uncharacterized protein</fullName>
    </submittedName>
</protein>
<evidence type="ECO:0000313" key="4">
    <source>
        <dbReference type="Proteomes" id="UP001472866"/>
    </source>
</evidence>
<evidence type="ECO:0000313" key="3">
    <source>
        <dbReference type="EMBL" id="WZN67245.1"/>
    </source>
</evidence>
<keyword evidence="2" id="KW-1133">Transmembrane helix</keyword>
<keyword evidence="2" id="KW-0812">Transmembrane</keyword>
<reference evidence="3 4" key="1">
    <citation type="submission" date="2024-03" db="EMBL/GenBank/DDBJ databases">
        <title>Complete genome sequence of the green alga Chloropicon roscoffensis RCC1871.</title>
        <authorList>
            <person name="Lemieux C."/>
            <person name="Pombert J.-F."/>
            <person name="Otis C."/>
            <person name="Turmel M."/>
        </authorList>
    </citation>
    <scope>NUCLEOTIDE SEQUENCE [LARGE SCALE GENOMIC DNA]</scope>
    <source>
        <strain evidence="3 4">RCC1871</strain>
    </source>
</reference>
<keyword evidence="2" id="KW-0472">Membrane</keyword>
<proteinExistence type="predicted"/>